<reference evidence="2" key="1">
    <citation type="journal article" date="2024" name="BMC Genomics">
        <title>Functional annotation of a divergent genome using sequence and structure-based similarity.</title>
        <authorList>
            <person name="Svedberg D."/>
            <person name="Winiger R.R."/>
            <person name="Berg A."/>
            <person name="Sharma H."/>
            <person name="Tellgren-Roth C."/>
            <person name="Debrunner-Vossbrinck B.A."/>
            <person name="Vossbrinck C.R."/>
            <person name="Barandun J."/>
        </authorList>
    </citation>
    <scope>NUCLEOTIDE SEQUENCE</scope>
    <source>
        <strain evidence="2">Illinois isolate</strain>
    </source>
</reference>
<proteinExistence type="predicted"/>
<dbReference type="PANTHER" id="PTHR14145:SF1">
    <property type="entry name" value="26S PROTEASOME NON-ATPASE REGULATORY SUBUNIT 6"/>
    <property type="match status" value="1"/>
</dbReference>
<dbReference type="KEGG" id="vnx:VNE69_07272"/>
<dbReference type="GeneID" id="90542028"/>
<evidence type="ECO:0000313" key="3">
    <source>
        <dbReference type="Proteomes" id="UP001334084"/>
    </source>
</evidence>
<keyword evidence="2" id="KW-0647">Proteasome</keyword>
<keyword evidence="3" id="KW-1185">Reference proteome</keyword>
<sequence length="366" mass="43026">MDFNFKYPTLDLQYLLHKSSDSNGKEALRKHLLDNSMYSVYQSCISKNILQDNKQDLKTIQTTKQEKLNHLLELKDKDPENISYIKSLDIQIAELFAQFLDTEEALEIFKNILKDESSFSLQMDIYLCRIRIGMLIKNKKLVEENVNLANDCCELGCDWDRRNKFKIYKAIYNLKKGDFNSAAFLFSESLPSFEKNEVVDFKNAVNYLIFSGLLTFERSNIKKLLLECPEVLEIGSVESIQLIKSMYECNYYEFLPNLYKYLMTVKDDFYCQNFVDFFCKEMKIKIYKQLLDSYQSIDLRNMANLFGIQADYLENDLGTYIVEKRLNCKIDRISYTIVVQEEEYDGLKNVIVNGSNLIKTIYNNIQ</sequence>
<dbReference type="PANTHER" id="PTHR14145">
    <property type="entry name" value="26S PROTESOME SUBUNIT 6"/>
    <property type="match status" value="1"/>
</dbReference>
<protein>
    <submittedName>
        <fullName evidence="2">Proteasome subunit RPN7 (RPN7)</fullName>
    </submittedName>
</protein>
<gene>
    <name evidence="2" type="ORF">VNE69_07272</name>
</gene>
<dbReference type="AlphaFoldDB" id="A0AAX4JEK5"/>
<feature type="domain" description="PCI" evidence="1">
    <location>
        <begin position="178"/>
        <end position="344"/>
    </location>
</feature>
<evidence type="ECO:0000313" key="2">
    <source>
        <dbReference type="EMBL" id="WUR04206.1"/>
    </source>
</evidence>
<dbReference type="SMART" id="SM00088">
    <property type="entry name" value="PINT"/>
    <property type="match status" value="1"/>
</dbReference>
<name>A0AAX4JEK5_9MICR</name>
<dbReference type="InterPro" id="IPR019585">
    <property type="entry name" value="Rpn7/CSN1"/>
</dbReference>
<dbReference type="InterPro" id="IPR045135">
    <property type="entry name" value="Rpn7_N"/>
</dbReference>
<dbReference type="GO" id="GO:0043161">
    <property type="term" value="P:proteasome-mediated ubiquitin-dependent protein catabolic process"/>
    <property type="evidence" value="ECO:0007669"/>
    <property type="project" value="TreeGrafter"/>
</dbReference>
<dbReference type="InterPro" id="IPR036390">
    <property type="entry name" value="WH_DNA-bd_sf"/>
</dbReference>
<dbReference type="InterPro" id="IPR000717">
    <property type="entry name" value="PCI_dom"/>
</dbReference>
<dbReference type="GO" id="GO:0000502">
    <property type="term" value="C:proteasome complex"/>
    <property type="evidence" value="ECO:0007669"/>
    <property type="project" value="UniProtKB-KW"/>
</dbReference>
<dbReference type="RefSeq" id="XP_065330351.1">
    <property type="nucleotide sequence ID" value="XM_065474279.1"/>
</dbReference>
<dbReference type="PROSITE" id="PS50250">
    <property type="entry name" value="PCI"/>
    <property type="match status" value="1"/>
</dbReference>
<dbReference type="Proteomes" id="UP001334084">
    <property type="component" value="Chromosome 7"/>
</dbReference>
<evidence type="ECO:0000259" key="1">
    <source>
        <dbReference type="PROSITE" id="PS50250"/>
    </source>
</evidence>
<organism evidence="2 3">
    <name type="scientific">Vairimorpha necatrix</name>
    <dbReference type="NCBI Taxonomy" id="6039"/>
    <lineage>
        <taxon>Eukaryota</taxon>
        <taxon>Fungi</taxon>
        <taxon>Fungi incertae sedis</taxon>
        <taxon>Microsporidia</taxon>
        <taxon>Nosematidae</taxon>
        <taxon>Vairimorpha</taxon>
    </lineage>
</organism>
<dbReference type="SUPFAM" id="SSF46785">
    <property type="entry name" value="Winged helix' DNA-binding domain"/>
    <property type="match status" value="1"/>
</dbReference>
<dbReference type="EMBL" id="CP142732">
    <property type="protein sequence ID" value="WUR04206.1"/>
    <property type="molecule type" value="Genomic_DNA"/>
</dbReference>
<accession>A0AAX4JEK5</accession>
<dbReference type="Gene3D" id="1.25.40.570">
    <property type="match status" value="1"/>
</dbReference>
<dbReference type="Pfam" id="PF10602">
    <property type="entry name" value="RPN7"/>
    <property type="match status" value="1"/>
</dbReference>
<dbReference type="Pfam" id="PF01399">
    <property type="entry name" value="PCI"/>
    <property type="match status" value="1"/>
</dbReference>